<sequence length="123" mass="14032">MVTLKSWDELWLNEGFACYFENTKLHNTVENGLNMNQYNLLLLFEGALKRDSFPSTRPLSAMISTPSEVQETVDEKSYAKENAIISMTLENLYELEDDGEEKKNIITGMACANNISYLKGEQH</sequence>
<dbReference type="InterPro" id="IPR027268">
    <property type="entry name" value="Peptidase_M4/M1_CTD_sf"/>
</dbReference>
<dbReference type="GO" id="GO:0005737">
    <property type="term" value="C:cytoplasm"/>
    <property type="evidence" value="ECO:0007669"/>
    <property type="project" value="TreeGrafter"/>
</dbReference>
<dbReference type="GO" id="GO:0008270">
    <property type="term" value="F:zinc ion binding"/>
    <property type="evidence" value="ECO:0007669"/>
    <property type="project" value="InterPro"/>
</dbReference>
<dbReference type="EMBL" id="KN729643">
    <property type="protein sequence ID" value="KIH62027.1"/>
    <property type="molecule type" value="Genomic_DNA"/>
</dbReference>
<proteinExistence type="predicted"/>
<gene>
    <name evidence="2" type="ORF">ANCDUO_07692</name>
</gene>
<dbReference type="GO" id="GO:0005615">
    <property type="term" value="C:extracellular space"/>
    <property type="evidence" value="ECO:0007669"/>
    <property type="project" value="TreeGrafter"/>
</dbReference>
<accession>A0A0C2DHT0</accession>
<organism evidence="2 3">
    <name type="scientific">Ancylostoma duodenale</name>
    <dbReference type="NCBI Taxonomy" id="51022"/>
    <lineage>
        <taxon>Eukaryota</taxon>
        <taxon>Metazoa</taxon>
        <taxon>Ecdysozoa</taxon>
        <taxon>Nematoda</taxon>
        <taxon>Chromadorea</taxon>
        <taxon>Rhabditida</taxon>
        <taxon>Rhabditina</taxon>
        <taxon>Rhabditomorpha</taxon>
        <taxon>Strongyloidea</taxon>
        <taxon>Ancylostomatidae</taxon>
        <taxon>Ancylostomatinae</taxon>
        <taxon>Ancylostoma</taxon>
    </lineage>
</organism>
<dbReference type="GO" id="GO:0043171">
    <property type="term" value="P:peptide catabolic process"/>
    <property type="evidence" value="ECO:0007669"/>
    <property type="project" value="TreeGrafter"/>
</dbReference>
<evidence type="ECO:0000313" key="3">
    <source>
        <dbReference type="Proteomes" id="UP000054047"/>
    </source>
</evidence>
<dbReference type="GO" id="GO:0070006">
    <property type="term" value="F:metalloaminopeptidase activity"/>
    <property type="evidence" value="ECO:0007669"/>
    <property type="project" value="TreeGrafter"/>
</dbReference>
<dbReference type="InterPro" id="IPR050344">
    <property type="entry name" value="Peptidase_M1_aminopeptidases"/>
</dbReference>
<evidence type="ECO:0000313" key="2">
    <source>
        <dbReference type="EMBL" id="KIH62027.1"/>
    </source>
</evidence>
<dbReference type="InterPro" id="IPR014782">
    <property type="entry name" value="Peptidase_M1_dom"/>
</dbReference>
<reference evidence="2 3" key="1">
    <citation type="submission" date="2013-12" db="EMBL/GenBank/DDBJ databases">
        <title>Draft genome of the parsitic nematode Ancylostoma duodenale.</title>
        <authorList>
            <person name="Mitreva M."/>
        </authorList>
    </citation>
    <scope>NUCLEOTIDE SEQUENCE [LARGE SCALE GENOMIC DNA]</scope>
    <source>
        <strain evidence="2 3">Zhejiang</strain>
    </source>
</reference>
<evidence type="ECO:0000259" key="1">
    <source>
        <dbReference type="Pfam" id="PF01433"/>
    </source>
</evidence>
<dbReference type="OrthoDB" id="6337587at2759"/>
<dbReference type="GO" id="GO:0042277">
    <property type="term" value="F:peptide binding"/>
    <property type="evidence" value="ECO:0007669"/>
    <property type="project" value="TreeGrafter"/>
</dbReference>
<protein>
    <recommendedName>
        <fullName evidence="1">Peptidase M1 membrane alanine aminopeptidase domain-containing protein</fullName>
    </recommendedName>
</protein>
<dbReference type="Pfam" id="PF01433">
    <property type="entry name" value="Peptidase_M1"/>
    <property type="match status" value="1"/>
</dbReference>
<name>A0A0C2DHT0_9BILA</name>
<dbReference type="AlphaFoldDB" id="A0A0C2DHT0"/>
<dbReference type="Proteomes" id="UP000054047">
    <property type="component" value="Unassembled WGS sequence"/>
</dbReference>
<dbReference type="SUPFAM" id="SSF55486">
    <property type="entry name" value="Metalloproteases ('zincins'), catalytic domain"/>
    <property type="match status" value="1"/>
</dbReference>
<dbReference type="GO" id="GO:0006508">
    <property type="term" value="P:proteolysis"/>
    <property type="evidence" value="ECO:0007669"/>
    <property type="project" value="TreeGrafter"/>
</dbReference>
<dbReference type="PANTHER" id="PTHR11533">
    <property type="entry name" value="PROTEASE M1 ZINC METALLOPROTEASE"/>
    <property type="match status" value="1"/>
</dbReference>
<keyword evidence="3" id="KW-1185">Reference proteome</keyword>
<dbReference type="PANTHER" id="PTHR11533:SF299">
    <property type="entry name" value="AMINOPEPTIDASE"/>
    <property type="match status" value="1"/>
</dbReference>
<feature type="domain" description="Peptidase M1 membrane alanine aminopeptidase" evidence="1">
    <location>
        <begin position="1"/>
        <end position="88"/>
    </location>
</feature>
<dbReference type="GO" id="GO:0016020">
    <property type="term" value="C:membrane"/>
    <property type="evidence" value="ECO:0007669"/>
    <property type="project" value="TreeGrafter"/>
</dbReference>
<dbReference type="Gene3D" id="1.10.390.10">
    <property type="entry name" value="Neutral Protease Domain 2"/>
    <property type="match status" value="1"/>
</dbReference>